<dbReference type="PANTHER" id="PTHR13798:SF11">
    <property type="entry name" value="RNA-BINDING PROTEIN 7-RELATED"/>
    <property type="match status" value="1"/>
</dbReference>
<feature type="region of interest" description="Disordered" evidence="5">
    <location>
        <begin position="249"/>
        <end position="288"/>
    </location>
</feature>
<feature type="region of interest" description="Disordered" evidence="5">
    <location>
        <begin position="220"/>
        <end position="239"/>
    </location>
</feature>
<keyword evidence="3" id="KW-0539">Nucleus</keyword>
<dbReference type="PROSITE" id="PS50102">
    <property type="entry name" value="RRM"/>
    <property type="match status" value="1"/>
</dbReference>
<sequence>MNYEVEEDDEVNSVLWVGNLDSKVTEAMMYELFLQVNAGPVKNIHFPKGVDGTGHKGYCFVQFYHNASVPYTMELMQGATMFGKKLKLQPRPGSIHRKIMDQKLAENRQELLIQQQQSHLLPQHPQPWFGIGPPPPAPQLAQIQNMSQMGPQIMQIQIQQQQQAQQQLQQQQQPQQHPQLPQSPPQQQSPRHFQQQQQALSYSFISSPTHRIPNAIHSSVAPSHVTPLNGTPNYPRHQGQLQHRAGTGVLRPQRHTPPGQMALSNGHLVNGNRISFQPLPRHGTPAGAGAPPIMPQPASTPQLTQQPIQLVSPIYPPPTLLTPEQSFVAQAPPNAAGPVPPEMQQAFFRRPAPPQVVTSPAAAAAAAAALGLEVGASTLKQILSSNSSIYAIDLLKMTKATVQ</sequence>
<dbReference type="AlphaFoldDB" id="A0A8J2PKC0"/>
<comment type="subcellular location">
    <subcellularLocation>
        <location evidence="1">Nucleus</location>
        <location evidence="1">Nucleoplasm</location>
    </subcellularLocation>
</comment>
<reference evidence="7" key="1">
    <citation type="submission" date="2021-06" db="EMBL/GenBank/DDBJ databases">
        <authorList>
            <person name="Hodson N. C."/>
            <person name="Mongue J. A."/>
            <person name="Jaron S. K."/>
        </authorList>
    </citation>
    <scope>NUCLEOTIDE SEQUENCE</scope>
</reference>
<dbReference type="OrthoDB" id="407442at2759"/>
<dbReference type="GO" id="GO:0003727">
    <property type="term" value="F:single-stranded RNA binding"/>
    <property type="evidence" value="ECO:0007669"/>
    <property type="project" value="TreeGrafter"/>
</dbReference>
<dbReference type="Proteomes" id="UP000708208">
    <property type="component" value="Unassembled WGS sequence"/>
</dbReference>
<feature type="compositionally biased region" description="Polar residues" evidence="5">
    <location>
        <begin position="220"/>
        <end position="232"/>
    </location>
</feature>
<dbReference type="EMBL" id="CAJVCH010539520">
    <property type="protein sequence ID" value="CAG7826364.1"/>
    <property type="molecule type" value="Genomic_DNA"/>
</dbReference>
<keyword evidence="2 4" id="KW-0694">RNA-binding</keyword>
<dbReference type="InterPro" id="IPR052285">
    <property type="entry name" value="NEXT_complex_subunit"/>
</dbReference>
<dbReference type="SMART" id="SM00360">
    <property type="entry name" value="RRM"/>
    <property type="match status" value="1"/>
</dbReference>
<dbReference type="GO" id="GO:0000381">
    <property type="term" value="P:regulation of alternative mRNA splicing, via spliceosome"/>
    <property type="evidence" value="ECO:0007669"/>
    <property type="project" value="TreeGrafter"/>
</dbReference>
<evidence type="ECO:0000256" key="2">
    <source>
        <dbReference type="ARBA" id="ARBA00022884"/>
    </source>
</evidence>
<dbReference type="Pfam" id="PF00076">
    <property type="entry name" value="RRM_1"/>
    <property type="match status" value="1"/>
</dbReference>
<dbReference type="GO" id="GO:0005654">
    <property type="term" value="C:nucleoplasm"/>
    <property type="evidence" value="ECO:0007669"/>
    <property type="project" value="UniProtKB-SubCell"/>
</dbReference>
<evidence type="ECO:0000256" key="3">
    <source>
        <dbReference type="ARBA" id="ARBA00023242"/>
    </source>
</evidence>
<feature type="domain" description="RRM" evidence="6">
    <location>
        <begin position="13"/>
        <end position="93"/>
    </location>
</feature>
<evidence type="ECO:0000259" key="6">
    <source>
        <dbReference type="PROSITE" id="PS50102"/>
    </source>
</evidence>
<feature type="region of interest" description="Disordered" evidence="5">
    <location>
        <begin position="165"/>
        <end position="198"/>
    </location>
</feature>
<gene>
    <name evidence="7" type="ORF">AFUS01_LOCUS36418</name>
</gene>
<evidence type="ECO:0000313" key="7">
    <source>
        <dbReference type="EMBL" id="CAG7826364.1"/>
    </source>
</evidence>
<evidence type="ECO:0000256" key="4">
    <source>
        <dbReference type="PROSITE-ProRule" id="PRU00176"/>
    </source>
</evidence>
<organism evidence="7 8">
    <name type="scientific">Allacma fusca</name>
    <dbReference type="NCBI Taxonomy" id="39272"/>
    <lineage>
        <taxon>Eukaryota</taxon>
        <taxon>Metazoa</taxon>
        <taxon>Ecdysozoa</taxon>
        <taxon>Arthropoda</taxon>
        <taxon>Hexapoda</taxon>
        <taxon>Collembola</taxon>
        <taxon>Symphypleona</taxon>
        <taxon>Sminthuridae</taxon>
        <taxon>Allacma</taxon>
    </lineage>
</organism>
<name>A0A8J2PKC0_9HEXA</name>
<proteinExistence type="predicted"/>
<evidence type="ECO:0000313" key="8">
    <source>
        <dbReference type="Proteomes" id="UP000708208"/>
    </source>
</evidence>
<dbReference type="InterPro" id="IPR000504">
    <property type="entry name" value="RRM_dom"/>
</dbReference>
<protein>
    <recommendedName>
        <fullName evidence="6">RRM domain-containing protein</fullName>
    </recommendedName>
</protein>
<dbReference type="PANTHER" id="PTHR13798">
    <property type="entry name" value="RNA BINDING MOTIF RBM PROTEIN -RELATED"/>
    <property type="match status" value="1"/>
</dbReference>
<evidence type="ECO:0000256" key="1">
    <source>
        <dbReference type="ARBA" id="ARBA00004642"/>
    </source>
</evidence>
<accession>A0A8J2PKC0</accession>
<evidence type="ECO:0000256" key="5">
    <source>
        <dbReference type="SAM" id="MobiDB-lite"/>
    </source>
</evidence>
<comment type="caution">
    <text evidence="7">The sequence shown here is derived from an EMBL/GenBank/DDBJ whole genome shotgun (WGS) entry which is preliminary data.</text>
</comment>
<keyword evidence="8" id="KW-1185">Reference proteome</keyword>